<keyword evidence="1" id="KW-0812">Transmembrane</keyword>
<evidence type="ECO:0000313" key="3">
    <source>
        <dbReference type="Proteomes" id="UP000008721"/>
    </source>
</evidence>
<sequence>MTQELSNIVFLSLFYWGLSVLMLRIIIHERRQRLYLISVGYLVLSVGVGQAIAMKWLLAASLIFMVISMSLTLWILLKQSRQCIRDLKTMHEEEKHAEHSQKEETPHGK</sequence>
<keyword evidence="3" id="KW-1185">Reference proteome</keyword>
<feature type="transmembrane region" description="Helical" evidence="1">
    <location>
        <begin position="6"/>
        <end position="27"/>
    </location>
</feature>
<dbReference type="Proteomes" id="UP000008721">
    <property type="component" value="Plasmid pSULKU02"/>
</dbReference>
<protein>
    <submittedName>
        <fullName evidence="2">Uncharacterized protein</fullName>
    </submittedName>
</protein>
<reference evidence="2 3" key="1">
    <citation type="journal article" date="2012" name="Stand. Genomic Sci.">
        <title>Complete genome sequence of the sulfur compounds oxidizing chemolithoautotroph Sulfuricurvum kujiense type strain (YK-1(T)).</title>
        <authorList>
            <person name="Han C."/>
            <person name="Kotsyurbenko O."/>
            <person name="Chertkov O."/>
            <person name="Held B."/>
            <person name="Lapidus A."/>
            <person name="Nolan M."/>
            <person name="Lucas S."/>
            <person name="Hammon N."/>
            <person name="Deshpande S."/>
            <person name="Cheng J.F."/>
            <person name="Tapia R."/>
            <person name="Goodwin L.A."/>
            <person name="Pitluck S."/>
            <person name="Liolios K."/>
            <person name="Pagani I."/>
            <person name="Ivanova N."/>
            <person name="Mavromatis K."/>
            <person name="Mikhailova N."/>
            <person name="Pati A."/>
            <person name="Chen A."/>
            <person name="Palaniappan K."/>
            <person name="Land M."/>
            <person name="Hauser L."/>
            <person name="Chang Y.J."/>
            <person name="Jeffries C.D."/>
            <person name="Brambilla E.M."/>
            <person name="Rohde M."/>
            <person name="Spring S."/>
            <person name="Sikorski J."/>
            <person name="Goker M."/>
            <person name="Woyke T."/>
            <person name="Bristow J."/>
            <person name="Eisen J.A."/>
            <person name="Markowitz V."/>
            <person name="Hugenholtz P."/>
            <person name="Kyrpides N.C."/>
            <person name="Klenk H.P."/>
            <person name="Detter J.C."/>
        </authorList>
    </citation>
    <scope>NUCLEOTIDE SEQUENCE [LARGE SCALE GENOMIC DNA]</scope>
    <source>
        <strain evidence="3">ATCC BAA-921 / DSM 16994 / JCM 11577 / YK-1</strain>
    </source>
</reference>
<keyword evidence="1" id="KW-0472">Membrane</keyword>
<evidence type="ECO:0000313" key="2">
    <source>
        <dbReference type="EMBL" id="ADR35344.1"/>
    </source>
</evidence>
<accession>E4U3S8</accession>
<dbReference type="EMBL" id="CP002357">
    <property type="protein sequence ID" value="ADR35344.1"/>
    <property type="molecule type" value="Genomic_DNA"/>
</dbReference>
<gene>
    <name evidence="2" type="ordered locus">Sulku_2694</name>
</gene>
<evidence type="ECO:0000256" key="1">
    <source>
        <dbReference type="SAM" id="Phobius"/>
    </source>
</evidence>
<feature type="transmembrane region" description="Helical" evidence="1">
    <location>
        <begin position="58"/>
        <end position="77"/>
    </location>
</feature>
<geneLocation type="plasmid" evidence="2 3">
    <name>pSULKU02</name>
</geneLocation>
<dbReference type="AlphaFoldDB" id="E4U3S8"/>
<dbReference type="KEGG" id="sku:Sulku_2694"/>
<name>E4U3S8_SULKY</name>
<keyword evidence="1" id="KW-1133">Transmembrane helix</keyword>
<organism evidence="2 3">
    <name type="scientific">Sulfuricurvum kujiense (strain ATCC BAA-921 / DSM 16994 / JCM 11577 / YK-1)</name>
    <dbReference type="NCBI Taxonomy" id="709032"/>
    <lineage>
        <taxon>Bacteria</taxon>
        <taxon>Pseudomonadati</taxon>
        <taxon>Campylobacterota</taxon>
        <taxon>Epsilonproteobacteria</taxon>
        <taxon>Campylobacterales</taxon>
        <taxon>Sulfurimonadaceae</taxon>
        <taxon>Sulfuricurvum</taxon>
    </lineage>
</organism>
<dbReference type="HOGENOM" id="CLU_2182632_0_0_7"/>
<proteinExistence type="predicted"/>
<feature type="transmembrane region" description="Helical" evidence="1">
    <location>
        <begin position="34"/>
        <end position="52"/>
    </location>
</feature>
<dbReference type="RefSeq" id="WP_013449956.1">
    <property type="nucleotide sequence ID" value="NC_014755.1"/>
</dbReference>
<keyword evidence="2" id="KW-0614">Plasmid</keyword>